<dbReference type="PANTHER" id="PTHR35011">
    <property type="entry name" value="2,3-DIKETO-L-GULONATE TRAP TRANSPORTER SMALL PERMEASE PROTEIN YIAM"/>
    <property type="match status" value="1"/>
</dbReference>
<evidence type="ECO:0000256" key="2">
    <source>
        <dbReference type="ARBA" id="ARBA00022448"/>
    </source>
</evidence>
<dbReference type="EMBL" id="JPQT01000119">
    <property type="protein sequence ID" value="KFE48981.1"/>
    <property type="molecule type" value="Genomic_DNA"/>
</dbReference>
<dbReference type="PATRIC" id="fig|317.174.peg.4140"/>
<evidence type="ECO:0000256" key="3">
    <source>
        <dbReference type="ARBA" id="ARBA00022475"/>
    </source>
</evidence>
<gene>
    <name evidence="11" type="ORF">IV02_20245</name>
</gene>
<evidence type="ECO:0000256" key="4">
    <source>
        <dbReference type="ARBA" id="ARBA00022519"/>
    </source>
</evidence>
<keyword evidence="2 9" id="KW-0813">Transport</keyword>
<evidence type="ECO:0000256" key="5">
    <source>
        <dbReference type="ARBA" id="ARBA00022692"/>
    </source>
</evidence>
<comment type="subcellular location">
    <subcellularLocation>
        <location evidence="1 9">Cell inner membrane</location>
        <topology evidence="1 9">Multi-pass membrane protein</topology>
    </subcellularLocation>
</comment>
<accession>A0A085V0L8</accession>
<keyword evidence="6 9" id="KW-1133">Transmembrane helix</keyword>
<evidence type="ECO:0000256" key="9">
    <source>
        <dbReference type="RuleBase" id="RU369079"/>
    </source>
</evidence>
<dbReference type="GO" id="GO:0015740">
    <property type="term" value="P:C4-dicarboxylate transport"/>
    <property type="evidence" value="ECO:0007669"/>
    <property type="project" value="TreeGrafter"/>
</dbReference>
<feature type="transmembrane region" description="Helical" evidence="9">
    <location>
        <begin position="47"/>
        <end position="65"/>
    </location>
</feature>
<keyword evidence="7 9" id="KW-0472">Membrane</keyword>
<keyword evidence="3" id="KW-1003">Cell membrane</keyword>
<evidence type="ECO:0000313" key="12">
    <source>
        <dbReference type="Proteomes" id="UP000028643"/>
    </source>
</evidence>
<organism evidence="11 12">
    <name type="scientific">Pseudomonas syringae</name>
    <dbReference type="NCBI Taxonomy" id="317"/>
    <lineage>
        <taxon>Bacteria</taxon>
        <taxon>Pseudomonadati</taxon>
        <taxon>Pseudomonadota</taxon>
        <taxon>Gammaproteobacteria</taxon>
        <taxon>Pseudomonadales</taxon>
        <taxon>Pseudomonadaceae</taxon>
        <taxon>Pseudomonas</taxon>
    </lineage>
</organism>
<evidence type="ECO:0000256" key="7">
    <source>
        <dbReference type="ARBA" id="ARBA00023136"/>
    </source>
</evidence>
<feature type="transmembrane region" description="Helical" evidence="9">
    <location>
        <begin position="86"/>
        <end position="107"/>
    </location>
</feature>
<evidence type="ECO:0000256" key="8">
    <source>
        <dbReference type="ARBA" id="ARBA00038436"/>
    </source>
</evidence>
<evidence type="ECO:0000256" key="6">
    <source>
        <dbReference type="ARBA" id="ARBA00022989"/>
    </source>
</evidence>
<comment type="function">
    <text evidence="9">Part of the tripartite ATP-independent periplasmic (TRAP) transport system.</text>
</comment>
<protein>
    <recommendedName>
        <fullName evidence="9">TRAP transporter small permease protein</fullName>
    </recommendedName>
</protein>
<comment type="similarity">
    <text evidence="8 9">Belongs to the TRAP transporter small permease family.</text>
</comment>
<feature type="domain" description="Tripartite ATP-independent periplasmic transporters DctQ component" evidence="10">
    <location>
        <begin position="23"/>
        <end position="151"/>
    </location>
</feature>
<proteinExistence type="inferred from homology"/>
<evidence type="ECO:0000256" key="1">
    <source>
        <dbReference type="ARBA" id="ARBA00004429"/>
    </source>
</evidence>
<name>A0A085V0L8_PSESX</name>
<dbReference type="GO" id="GO:0022857">
    <property type="term" value="F:transmembrane transporter activity"/>
    <property type="evidence" value="ECO:0007669"/>
    <property type="project" value="UniProtKB-UniRule"/>
</dbReference>
<feature type="transmembrane region" description="Helical" evidence="9">
    <location>
        <begin position="127"/>
        <end position="148"/>
    </location>
</feature>
<sequence>MKELLKLYFLVLKIVVIACLVCITALIFTNVVLRYGFNSGLFFTEEISRLAFVWLVFAGSQLMLHEKGHIGVDILTSRVSPRTAKHLLTLTYLLMLFTTSLFLQGSWKQTLINLHVGAPSTGVSMGLFYGAGLVFCVLSSILLCVQLVKHLATPVGVPLSATAHGVLK</sequence>
<dbReference type="GO" id="GO:0005886">
    <property type="term" value="C:plasma membrane"/>
    <property type="evidence" value="ECO:0007669"/>
    <property type="project" value="UniProtKB-SubCell"/>
</dbReference>
<keyword evidence="4 9" id="KW-0997">Cell inner membrane</keyword>
<comment type="subunit">
    <text evidence="9">The complex comprises the extracytoplasmic solute receptor protein and the two transmembrane proteins.</text>
</comment>
<dbReference type="InterPro" id="IPR055348">
    <property type="entry name" value="DctQ"/>
</dbReference>
<dbReference type="PANTHER" id="PTHR35011:SF2">
    <property type="entry name" value="2,3-DIKETO-L-GULONATE TRAP TRANSPORTER SMALL PERMEASE PROTEIN YIAM"/>
    <property type="match status" value="1"/>
</dbReference>
<dbReference type="RefSeq" id="WP_020293974.1">
    <property type="nucleotide sequence ID" value="NZ_JPQT01000119.1"/>
</dbReference>
<keyword evidence="5 9" id="KW-0812">Transmembrane</keyword>
<reference evidence="11 12" key="1">
    <citation type="submission" date="2014-07" db="EMBL/GenBank/DDBJ databases">
        <title>Draft Genome Sequences of Environmental Pseudomonas syringae strains.</title>
        <authorList>
            <person name="Baltrus D.A."/>
            <person name="Berge O."/>
            <person name="Morris C."/>
        </authorList>
    </citation>
    <scope>NUCLEOTIDE SEQUENCE [LARGE SCALE GENOMIC DNA]</scope>
    <source>
        <strain evidence="11 12">CEB003</strain>
    </source>
</reference>
<evidence type="ECO:0000313" key="11">
    <source>
        <dbReference type="EMBL" id="KFE48981.1"/>
    </source>
</evidence>
<comment type="caution">
    <text evidence="11">The sequence shown here is derived from an EMBL/GenBank/DDBJ whole genome shotgun (WGS) entry which is preliminary data.</text>
</comment>
<dbReference type="Proteomes" id="UP000028643">
    <property type="component" value="Unassembled WGS sequence"/>
</dbReference>
<dbReference type="InterPro" id="IPR007387">
    <property type="entry name" value="TRAP_DctQ"/>
</dbReference>
<evidence type="ECO:0000259" key="10">
    <source>
        <dbReference type="Pfam" id="PF04290"/>
    </source>
</evidence>
<feature type="transmembrane region" description="Helical" evidence="9">
    <location>
        <begin position="7"/>
        <end position="27"/>
    </location>
</feature>
<dbReference type="Pfam" id="PF04290">
    <property type="entry name" value="DctQ"/>
    <property type="match status" value="1"/>
</dbReference>
<dbReference type="AlphaFoldDB" id="A0A085V0L8"/>